<reference evidence="4" key="1">
    <citation type="journal article" date="2019" name="Int. J. Syst. Evol. Microbiol.">
        <title>The Global Catalogue of Microorganisms (GCM) 10K type strain sequencing project: providing services to taxonomists for standard genome sequencing and annotation.</title>
        <authorList>
            <consortium name="The Broad Institute Genomics Platform"/>
            <consortium name="The Broad Institute Genome Sequencing Center for Infectious Disease"/>
            <person name="Wu L."/>
            <person name="Ma J."/>
        </authorList>
    </citation>
    <scope>NUCLEOTIDE SEQUENCE [LARGE SCALE GENOMIC DNA]</scope>
    <source>
        <strain evidence="4">JCM 30846</strain>
    </source>
</reference>
<evidence type="ECO:0000256" key="2">
    <source>
        <dbReference type="SAM" id="Phobius"/>
    </source>
</evidence>
<comment type="caution">
    <text evidence="3">The sequence shown here is derived from an EMBL/GenBank/DDBJ whole genome shotgun (WGS) entry which is preliminary data.</text>
</comment>
<evidence type="ECO:0000313" key="4">
    <source>
        <dbReference type="Proteomes" id="UP001499884"/>
    </source>
</evidence>
<feature type="region of interest" description="Disordered" evidence="1">
    <location>
        <begin position="402"/>
        <end position="560"/>
    </location>
</feature>
<feature type="compositionally biased region" description="Low complexity" evidence="1">
    <location>
        <begin position="86"/>
        <end position="118"/>
    </location>
</feature>
<accession>A0ABP7FT26</accession>
<proteinExistence type="predicted"/>
<feature type="region of interest" description="Disordered" evidence="1">
    <location>
        <begin position="198"/>
        <end position="228"/>
    </location>
</feature>
<feature type="region of interest" description="Disordered" evidence="1">
    <location>
        <begin position="265"/>
        <end position="311"/>
    </location>
</feature>
<feature type="compositionally biased region" description="Low complexity" evidence="1">
    <location>
        <begin position="210"/>
        <end position="220"/>
    </location>
</feature>
<keyword evidence="2" id="KW-0812">Transmembrane</keyword>
<name>A0ABP7FT26_9ACTN</name>
<evidence type="ECO:0000256" key="1">
    <source>
        <dbReference type="SAM" id="MobiDB-lite"/>
    </source>
</evidence>
<organism evidence="3 4">
    <name type="scientific">Streptomyces tremellae</name>
    <dbReference type="NCBI Taxonomy" id="1124239"/>
    <lineage>
        <taxon>Bacteria</taxon>
        <taxon>Bacillati</taxon>
        <taxon>Actinomycetota</taxon>
        <taxon>Actinomycetes</taxon>
        <taxon>Kitasatosporales</taxon>
        <taxon>Streptomycetaceae</taxon>
        <taxon>Streptomyces</taxon>
    </lineage>
</organism>
<feature type="compositionally biased region" description="Basic and acidic residues" evidence="1">
    <location>
        <begin position="536"/>
        <end position="560"/>
    </location>
</feature>
<sequence length="560" mass="53824">MADERDPWLDQDTAERLLRGDLVGTTGAHAAAAARAVSALRALARVAPANTPRSPARAAAVPGETRGEAAALAAFRNTTRRPPHDTAPAPGDTAAPGPDASGPDASGPDGAGPDAFGPDGAGPDGARRALGNLAVRGGGGGGGDPARENRAARGTGMPAVGDAPDPVDVAARGVGTPGAWDGGARPRRGVATVRSVRVRGRAGKPRGRGVRPVPVGAGRAENGGQGRGARPRVGFAALLVGCFVGSAALAVGSGVFVVPAPAGSDQLPRSPAAVTGEPLPSATGHAGGAEPAPGLSPGTLPGGAESAAPGPWRTVGRELLALGGARTAVIGTPTSRAPAAGVWSAPQAGGTSSAWYAAAVDACEHLRDGTLDARHKAQLFRAARGAGAAASFCDGLLDVRTRDSGGSSASAGDPSPSRGGGFGAYDPGGSGRPDSPPSGGSSGPAGPGSTSPSSEPPTSSDPSDAPSSEPAGPPASSAPGTPDGPSVPKRPSTPADSANSAAPTAPTAPAGTKPAPPQGAPSAVARPSAVPAAARDAARDAARGGDPGGDRDAAEDARPR</sequence>
<keyword evidence="2" id="KW-0472">Membrane</keyword>
<dbReference type="EMBL" id="BAABEP010000043">
    <property type="protein sequence ID" value="GAA3746965.1"/>
    <property type="molecule type" value="Genomic_DNA"/>
</dbReference>
<dbReference type="Proteomes" id="UP001499884">
    <property type="component" value="Unassembled WGS sequence"/>
</dbReference>
<feature type="compositionally biased region" description="Low complexity" evidence="1">
    <location>
        <begin position="447"/>
        <end position="513"/>
    </location>
</feature>
<gene>
    <name evidence="3" type="ORF">GCM10023082_49330</name>
</gene>
<feature type="compositionally biased region" description="Basic residues" evidence="1">
    <location>
        <begin position="198"/>
        <end position="209"/>
    </location>
</feature>
<feature type="compositionally biased region" description="Low complexity" evidence="1">
    <location>
        <begin position="404"/>
        <end position="417"/>
    </location>
</feature>
<evidence type="ECO:0000313" key="3">
    <source>
        <dbReference type="EMBL" id="GAA3746965.1"/>
    </source>
</evidence>
<feature type="compositionally biased region" description="Low complexity" evidence="1">
    <location>
        <begin position="520"/>
        <end position="535"/>
    </location>
</feature>
<dbReference type="RefSeq" id="WP_345651593.1">
    <property type="nucleotide sequence ID" value="NZ_BAABEP010000043.1"/>
</dbReference>
<feature type="region of interest" description="Disordered" evidence="1">
    <location>
        <begin position="47"/>
        <end position="165"/>
    </location>
</feature>
<feature type="compositionally biased region" description="Gly residues" evidence="1">
    <location>
        <begin position="418"/>
        <end position="431"/>
    </location>
</feature>
<protein>
    <submittedName>
        <fullName evidence="3">Uncharacterized protein</fullName>
    </submittedName>
</protein>
<feature type="transmembrane region" description="Helical" evidence="2">
    <location>
        <begin position="235"/>
        <end position="258"/>
    </location>
</feature>
<keyword evidence="4" id="KW-1185">Reference proteome</keyword>
<keyword evidence="2" id="KW-1133">Transmembrane helix</keyword>